<dbReference type="InterPro" id="IPR000601">
    <property type="entry name" value="PKD_dom"/>
</dbReference>
<dbReference type="AlphaFoldDB" id="A0A0F9BR41"/>
<dbReference type="EMBL" id="LAZR01047981">
    <property type="protein sequence ID" value="KKK92954.1"/>
    <property type="molecule type" value="Genomic_DNA"/>
</dbReference>
<evidence type="ECO:0000256" key="2">
    <source>
        <dbReference type="ARBA" id="ARBA00022692"/>
    </source>
</evidence>
<dbReference type="PANTHER" id="PTHR46730">
    <property type="entry name" value="POLYCYSTIN-1"/>
    <property type="match status" value="1"/>
</dbReference>
<keyword evidence="3" id="KW-0677">Repeat</keyword>
<dbReference type="Pfam" id="PF18911">
    <property type="entry name" value="PKD_4"/>
    <property type="match status" value="4"/>
</dbReference>
<evidence type="ECO:0000256" key="3">
    <source>
        <dbReference type="ARBA" id="ARBA00022737"/>
    </source>
</evidence>
<accession>A0A0F9BR41</accession>
<dbReference type="GO" id="GO:0005886">
    <property type="term" value="C:plasma membrane"/>
    <property type="evidence" value="ECO:0007669"/>
    <property type="project" value="TreeGrafter"/>
</dbReference>
<dbReference type="InterPro" id="IPR022409">
    <property type="entry name" value="PKD/Chitinase_dom"/>
</dbReference>
<dbReference type="SUPFAM" id="SSF49299">
    <property type="entry name" value="PKD domain"/>
    <property type="match status" value="4"/>
</dbReference>
<dbReference type="CDD" id="cd00146">
    <property type="entry name" value="PKD"/>
    <property type="match status" value="3"/>
</dbReference>
<dbReference type="PANTHER" id="PTHR46730:SF4">
    <property type="entry name" value="POLYCYSTIC KIDNEY DISEASE PROTEIN 1-LIKE 1"/>
    <property type="match status" value="1"/>
</dbReference>
<feature type="domain" description="PKD" evidence="6">
    <location>
        <begin position="303"/>
        <end position="350"/>
    </location>
</feature>
<feature type="non-terminal residue" evidence="7">
    <location>
        <position position="1"/>
    </location>
</feature>
<dbReference type="SMART" id="SM00089">
    <property type="entry name" value="PKD"/>
    <property type="match status" value="4"/>
</dbReference>
<comment type="subcellular location">
    <subcellularLocation>
        <location evidence="1">Membrane</location>
        <topology evidence="1">Multi-pass membrane protein</topology>
    </subcellularLocation>
</comment>
<keyword evidence="5" id="KW-0472">Membrane</keyword>
<name>A0A0F9BR41_9ZZZZ</name>
<dbReference type="PROSITE" id="PS50093">
    <property type="entry name" value="PKD"/>
    <property type="match status" value="4"/>
</dbReference>
<keyword evidence="4" id="KW-1133">Transmembrane helix</keyword>
<dbReference type="Gene3D" id="2.60.40.10">
    <property type="entry name" value="Immunoglobulins"/>
    <property type="match status" value="4"/>
</dbReference>
<evidence type="ECO:0000256" key="4">
    <source>
        <dbReference type="ARBA" id="ARBA00022989"/>
    </source>
</evidence>
<dbReference type="GO" id="GO:0005261">
    <property type="term" value="F:monoatomic cation channel activity"/>
    <property type="evidence" value="ECO:0007669"/>
    <property type="project" value="TreeGrafter"/>
</dbReference>
<evidence type="ECO:0000313" key="7">
    <source>
        <dbReference type="EMBL" id="KKK92954.1"/>
    </source>
</evidence>
<reference evidence="7" key="1">
    <citation type="journal article" date="2015" name="Nature">
        <title>Complex archaea that bridge the gap between prokaryotes and eukaryotes.</title>
        <authorList>
            <person name="Spang A."/>
            <person name="Saw J.H."/>
            <person name="Jorgensen S.L."/>
            <person name="Zaremba-Niedzwiedzka K."/>
            <person name="Martijn J."/>
            <person name="Lind A.E."/>
            <person name="van Eijk R."/>
            <person name="Schleper C."/>
            <person name="Guy L."/>
            <person name="Ettema T.J."/>
        </authorList>
    </citation>
    <scope>NUCLEOTIDE SEQUENCE</scope>
</reference>
<evidence type="ECO:0000256" key="1">
    <source>
        <dbReference type="ARBA" id="ARBA00004141"/>
    </source>
</evidence>
<sequence length="436" mass="47434">TYGVPGYYNVSLTVIDSSGNCIDQALENIKVGGVECNADFSYYIDSLTNTAYFTSKDLNDNSVYYWIFGDGSQSTLKDPSRAFMYPGFYKISLSVYEDVSGCLDNKEKIILVGGGEDVEADFIYQAQTVGTSVSFQDLSLGKNLTYFWDFGDGNNSTTANPVHDYVLGGYYNVCLNAYSASGLQNITCKMVFVGSDVNQDCLGRFAYLVDNATKTVTYTDKSFGVPDVWSWNFGDGKSSIMQSPKNVYAESGYYTTQLTIENSASNCKDHAFKLINVDEVGGLVAGFGYLVDSSDKKADTYPVDFVGVSLGDAGKLKWDFGDGTTDTTSLSPTHSYSAPGTYEVCLYMSDPNTGQADTICQTISVSASGNVGITGIEAGGLSLTSYPNPFKEHSTVAFELQGQTLVDLALYDLMGRKVQQLLREERESGRHQLDLD</sequence>
<proteinExistence type="predicted"/>
<feature type="domain" description="PKD" evidence="6">
    <location>
        <begin position="53"/>
        <end position="100"/>
    </location>
</feature>
<dbReference type="InterPro" id="IPR013783">
    <property type="entry name" value="Ig-like_fold"/>
</dbReference>
<feature type="domain" description="PKD" evidence="6">
    <location>
        <begin position="128"/>
        <end position="182"/>
    </location>
</feature>
<feature type="non-terminal residue" evidence="7">
    <location>
        <position position="436"/>
    </location>
</feature>
<dbReference type="InterPro" id="IPR035986">
    <property type="entry name" value="PKD_dom_sf"/>
</dbReference>
<comment type="caution">
    <text evidence="7">The sequence shown here is derived from an EMBL/GenBank/DDBJ whole genome shotgun (WGS) entry which is preliminary data.</text>
</comment>
<evidence type="ECO:0000259" key="6">
    <source>
        <dbReference type="PROSITE" id="PS50093"/>
    </source>
</evidence>
<evidence type="ECO:0000256" key="5">
    <source>
        <dbReference type="ARBA" id="ARBA00023136"/>
    </source>
</evidence>
<keyword evidence="2" id="KW-0812">Transmembrane</keyword>
<dbReference type="GO" id="GO:0006816">
    <property type="term" value="P:calcium ion transport"/>
    <property type="evidence" value="ECO:0007669"/>
    <property type="project" value="TreeGrafter"/>
</dbReference>
<feature type="domain" description="PKD" evidence="6">
    <location>
        <begin position="212"/>
        <end position="266"/>
    </location>
</feature>
<organism evidence="7">
    <name type="scientific">marine sediment metagenome</name>
    <dbReference type="NCBI Taxonomy" id="412755"/>
    <lineage>
        <taxon>unclassified sequences</taxon>
        <taxon>metagenomes</taxon>
        <taxon>ecological metagenomes</taxon>
    </lineage>
</organism>
<protein>
    <recommendedName>
        <fullName evidence="6">PKD domain-containing protein</fullName>
    </recommendedName>
</protein>
<gene>
    <name evidence="7" type="ORF">LCGC14_2697720</name>
</gene>